<dbReference type="NCBIfam" id="TIGR00738">
    <property type="entry name" value="rrf2_super"/>
    <property type="match status" value="1"/>
</dbReference>
<dbReference type="PROSITE" id="PS51197">
    <property type="entry name" value="HTH_RRF2_2"/>
    <property type="match status" value="1"/>
</dbReference>
<name>A0A2U2B3L0_9BACT</name>
<evidence type="ECO:0000313" key="2">
    <source>
        <dbReference type="Proteomes" id="UP000244956"/>
    </source>
</evidence>
<dbReference type="OrthoDB" id="213028at2"/>
<dbReference type="Proteomes" id="UP000244956">
    <property type="component" value="Unassembled WGS sequence"/>
</dbReference>
<dbReference type="PANTHER" id="PTHR33221">
    <property type="entry name" value="WINGED HELIX-TURN-HELIX TRANSCRIPTIONAL REGULATOR, RRF2 FAMILY"/>
    <property type="match status" value="1"/>
</dbReference>
<dbReference type="InterPro" id="IPR000944">
    <property type="entry name" value="Tscrpt_reg_Rrf2"/>
</dbReference>
<dbReference type="PANTHER" id="PTHR33221:SF9">
    <property type="entry name" value="RRF2 FAMILY PROTEIN"/>
    <property type="match status" value="1"/>
</dbReference>
<reference evidence="1 2" key="1">
    <citation type="submission" date="2018-05" db="EMBL/GenBank/DDBJ databases">
        <title>Marinilabilia rubrum sp. nov., isolated from saltern sediment.</title>
        <authorList>
            <person name="Zhang R."/>
        </authorList>
    </citation>
    <scope>NUCLEOTIDE SEQUENCE [LARGE SCALE GENOMIC DNA]</scope>
    <source>
        <strain evidence="1 2">WTE16</strain>
    </source>
</reference>
<keyword evidence="2" id="KW-1185">Reference proteome</keyword>
<dbReference type="InterPro" id="IPR036388">
    <property type="entry name" value="WH-like_DNA-bd_sf"/>
</dbReference>
<accession>A0A2U2B3L0</accession>
<dbReference type="Pfam" id="PF02082">
    <property type="entry name" value="Rrf2"/>
    <property type="match status" value="1"/>
</dbReference>
<dbReference type="GO" id="GO:0003700">
    <property type="term" value="F:DNA-binding transcription factor activity"/>
    <property type="evidence" value="ECO:0007669"/>
    <property type="project" value="TreeGrafter"/>
</dbReference>
<proteinExistence type="predicted"/>
<dbReference type="RefSeq" id="WP_109266216.1">
    <property type="nucleotide sequence ID" value="NZ_QEWP01000030.1"/>
</dbReference>
<comment type="caution">
    <text evidence="1">The sequence shown here is derived from an EMBL/GenBank/DDBJ whole genome shotgun (WGS) entry which is preliminary data.</text>
</comment>
<dbReference type="GO" id="GO:0005829">
    <property type="term" value="C:cytosol"/>
    <property type="evidence" value="ECO:0007669"/>
    <property type="project" value="TreeGrafter"/>
</dbReference>
<protein>
    <submittedName>
        <fullName evidence="1">Rrf2 family transcriptional regulator</fullName>
    </submittedName>
</protein>
<sequence>MSGIVALTEAASIGLHSMVLIARSDEVVNVAKISEFIGSSRHHVAKIMQRLSKRGFVSSNRGPSGGFILKKLPKDISLLDIYEAIEGPLAVQTCPMDRDVCPFGECLLGDLSLRMSGEIKEFLEGKTLQDYL</sequence>
<dbReference type="InterPro" id="IPR036390">
    <property type="entry name" value="WH_DNA-bd_sf"/>
</dbReference>
<dbReference type="SUPFAM" id="SSF46785">
    <property type="entry name" value="Winged helix' DNA-binding domain"/>
    <property type="match status" value="1"/>
</dbReference>
<evidence type="ECO:0000313" key="1">
    <source>
        <dbReference type="EMBL" id="PWD97634.1"/>
    </source>
</evidence>
<organism evidence="1 2">
    <name type="scientific">Marinilabilia rubra</name>
    <dbReference type="NCBI Taxonomy" id="2162893"/>
    <lineage>
        <taxon>Bacteria</taxon>
        <taxon>Pseudomonadati</taxon>
        <taxon>Bacteroidota</taxon>
        <taxon>Bacteroidia</taxon>
        <taxon>Marinilabiliales</taxon>
        <taxon>Marinilabiliaceae</taxon>
        <taxon>Marinilabilia</taxon>
    </lineage>
</organism>
<dbReference type="AlphaFoldDB" id="A0A2U2B3L0"/>
<dbReference type="Gene3D" id="1.10.10.10">
    <property type="entry name" value="Winged helix-like DNA-binding domain superfamily/Winged helix DNA-binding domain"/>
    <property type="match status" value="1"/>
</dbReference>
<gene>
    <name evidence="1" type="ORF">DDZ16_19805</name>
</gene>
<dbReference type="EMBL" id="QEWP01000030">
    <property type="protein sequence ID" value="PWD97634.1"/>
    <property type="molecule type" value="Genomic_DNA"/>
</dbReference>